<protein>
    <submittedName>
        <fullName evidence="1">Uncharacterized protein</fullName>
    </submittedName>
</protein>
<evidence type="ECO:0000313" key="1">
    <source>
        <dbReference type="EMBL" id="CAD7448081.1"/>
    </source>
</evidence>
<name>A0A7R9F6V9_9NEOP</name>
<reference evidence="1" key="1">
    <citation type="submission" date="2020-11" db="EMBL/GenBank/DDBJ databases">
        <authorList>
            <person name="Tran Van P."/>
        </authorList>
    </citation>
    <scope>NUCLEOTIDE SEQUENCE</scope>
</reference>
<dbReference type="AlphaFoldDB" id="A0A7R9F6V9"/>
<organism evidence="1">
    <name type="scientific">Timema bartmani</name>
    <dbReference type="NCBI Taxonomy" id="61472"/>
    <lineage>
        <taxon>Eukaryota</taxon>
        <taxon>Metazoa</taxon>
        <taxon>Ecdysozoa</taxon>
        <taxon>Arthropoda</taxon>
        <taxon>Hexapoda</taxon>
        <taxon>Insecta</taxon>
        <taxon>Pterygota</taxon>
        <taxon>Neoptera</taxon>
        <taxon>Polyneoptera</taxon>
        <taxon>Phasmatodea</taxon>
        <taxon>Timematodea</taxon>
        <taxon>Timematoidea</taxon>
        <taxon>Timematidae</taxon>
        <taxon>Timema</taxon>
    </lineage>
</organism>
<gene>
    <name evidence="1" type="ORF">TBIB3V08_LOCUS10374</name>
</gene>
<sequence>MFGQLMCWDYGLGRIRKINDCQLNEVVSKEENMAVFKSVLTPTLLHGCEACVCQKKHKSKVRGGVELKASIGGLLTSGAEVEDFRPLAGTTPIYTRAAIIRVLSSWFSASESWSPQFELWTVKCVDQRVQCVDLRVQYVDQRVHVWTSVSSEWTGVSSVWTSVSSEWTGVSSVWTSISSV</sequence>
<dbReference type="EMBL" id="OD569558">
    <property type="protein sequence ID" value="CAD7448081.1"/>
    <property type="molecule type" value="Genomic_DNA"/>
</dbReference>
<accession>A0A7R9F6V9</accession>
<proteinExistence type="predicted"/>